<name>A0A6J4U8S5_9BACT</name>
<feature type="non-terminal residue" evidence="2">
    <location>
        <position position="44"/>
    </location>
</feature>
<proteinExistence type="predicted"/>
<accession>A0A6J4U8S5</accession>
<feature type="compositionally biased region" description="Low complexity" evidence="1">
    <location>
        <begin position="15"/>
        <end position="28"/>
    </location>
</feature>
<feature type="non-terminal residue" evidence="2">
    <location>
        <position position="1"/>
    </location>
</feature>
<reference evidence="2" key="1">
    <citation type="submission" date="2020-02" db="EMBL/GenBank/DDBJ databases">
        <authorList>
            <person name="Meier V. D."/>
        </authorList>
    </citation>
    <scope>NUCLEOTIDE SEQUENCE</scope>
    <source>
        <strain evidence="2">AVDCRST_MAG49</strain>
    </source>
</reference>
<sequence>DRSTAASLPGARRCTAGAPTGAASASQPRWDRASRPRRRGGDQL</sequence>
<dbReference type="AlphaFoldDB" id="A0A6J4U8S5"/>
<gene>
    <name evidence="2" type="ORF">AVDCRST_MAG49-1221</name>
</gene>
<evidence type="ECO:0000256" key="1">
    <source>
        <dbReference type="SAM" id="MobiDB-lite"/>
    </source>
</evidence>
<feature type="region of interest" description="Disordered" evidence="1">
    <location>
        <begin position="1"/>
        <end position="44"/>
    </location>
</feature>
<feature type="compositionally biased region" description="Basic and acidic residues" evidence="1">
    <location>
        <begin position="29"/>
        <end position="44"/>
    </location>
</feature>
<dbReference type="EMBL" id="CADCWG010000068">
    <property type="protein sequence ID" value="CAA9543702.1"/>
    <property type="molecule type" value="Genomic_DNA"/>
</dbReference>
<evidence type="ECO:0000313" key="2">
    <source>
        <dbReference type="EMBL" id="CAA9543702.1"/>
    </source>
</evidence>
<organism evidence="2">
    <name type="scientific">uncultured Thermomicrobiales bacterium</name>
    <dbReference type="NCBI Taxonomy" id="1645740"/>
    <lineage>
        <taxon>Bacteria</taxon>
        <taxon>Pseudomonadati</taxon>
        <taxon>Thermomicrobiota</taxon>
        <taxon>Thermomicrobia</taxon>
        <taxon>Thermomicrobiales</taxon>
        <taxon>environmental samples</taxon>
    </lineage>
</organism>
<protein>
    <submittedName>
        <fullName evidence="2">Uncharacterized protein</fullName>
    </submittedName>
</protein>